<dbReference type="AlphaFoldDB" id="D1AJB8"/>
<dbReference type="KEGG" id="str:Sterm_1950"/>
<dbReference type="EMBL" id="CP001739">
    <property type="protein sequence ID" value="ACZ08806.1"/>
    <property type="molecule type" value="Genomic_DNA"/>
</dbReference>
<gene>
    <name evidence="1" type="ordered locus">Sterm_1950</name>
</gene>
<name>D1AJB8_SEBTE</name>
<dbReference type="PANTHER" id="PTHR47473:SF1">
    <property type="entry name" value="METHYLTRANSFERASE DOMAIN-CONTAINING PROTEIN"/>
    <property type="match status" value="1"/>
</dbReference>
<evidence type="ECO:0000313" key="1">
    <source>
        <dbReference type="EMBL" id="ACZ08806.1"/>
    </source>
</evidence>
<dbReference type="eggNOG" id="COG5379">
    <property type="taxonomic scope" value="Bacteria"/>
</dbReference>
<evidence type="ECO:0000313" key="2">
    <source>
        <dbReference type="Proteomes" id="UP000000845"/>
    </source>
</evidence>
<protein>
    <submittedName>
        <fullName evidence="1">S-adenosylmethionine:diacylglycerol 3-amino-3-carboxypropyl transferase-like protein</fullName>
    </submittedName>
</protein>
<dbReference type="HOGENOM" id="CLU_059322_0_0_0"/>
<reference evidence="1 2" key="2">
    <citation type="journal article" date="2010" name="Stand. Genomic Sci.">
        <title>Complete genome sequence of Sebaldella termitidis type strain (NCTC 11300).</title>
        <authorList>
            <person name="Harmon-Smith M."/>
            <person name="Celia L."/>
            <person name="Chertkov O."/>
            <person name="Lapidus A."/>
            <person name="Copeland A."/>
            <person name="Glavina Del Rio T."/>
            <person name="Nolan M."/>
            <person name="Lucas S."/>
            <person name="Tice H."/>
            <person name="Cheng J.F."/>
            <person name="Han C."/>
            <person name="Detter J.C."/>
            <person name="Bruce D."/>
            <person name="Goodwin L."/>
            <person name="Pitluck S."/>
            <person name="Pati A."/>
            <person name="Liolios K."/>
            <person name="Ivanova N."/>
            <person name="Mavromatis K."/>
            <person name="Mikhailova N."/>
            <person name="Chen A."/>
            <person name="Palaniappan K."/>
            <person name="Land M."/>
            <person name="Hauser L."/>
            <person name="Chang Y.J."/>
            <person name="Jeffries C.D."/>
            <person name="Brettin T."/>
            <person name="Goker M."/>
            <person name="Beck B."/>
            <person name="Bristow J."/>
            <person name="Eisen J.A."/>
            <person name="Markowitz V."/>
            <person name="Hugenholtz P."/>
            <person name="Kyrpides N.C."/>
            <person name="Klenk H.P."/>
            <person name="Chen F."/>
        </authorList>
    </citation>
    <scope>NUCLEOTIDE SEQUENCE [LARGE SCALE GENOMIC DNA]</scope>
    <source>
        <strain evidence="2">ATCC 33386 / NCTC 11300</strain>
    </source>
</reference>
<dbReference type="InterPro" id="IPR021829">
    <property type="entry name" value="DUF3419"/>
</dbReference>
<accession>D1AJB8</accession>
<keyword evidence="2" id="KW-1185">Reference proteome</keyword>
<dbReference type="PANTHER" id="PTHR47473">
    <property type="entry name" value="BTA1P"/>
    <property type="match status" value="1"/>
</dbReference>
<organism evidence="1 2">
    <name type="scientific">Sebaldella termitidis (strain ATCC 33386 / NCTC 11300)</name>
    <dbReference type="NCBI Taxonomy" id="526218"/>
    <lineage>
        <taxon>Bacteria</taxon>
        <taxon>Fusobacteriati</taxon>
        <taxon>Fusobacteriota</taxon>
        <taxon>Fusobacteriia</taxon>
        <taxon>Fusobacteriales</taxon>
        <taxon>Leptotrichiaceae</taxon>
        <taxon>Sebaldella</taxon>
    </lineage>
</organism>
<dbReference type="Pfam" id="PF11899">
    <property type="entry name" value="DUF3419"/>
    <property type="match status" value="1"/>
</dbReference>
<sequence length="366" mass="43166">MESEVSEKVDFSIIRYAQCWEDPEILLEALDIKEGDICISIASAGENSFAMLTENPGKVIGIDLNLVQLRLVELKKAAFLSLEYKEMLEFLGFRESKKRTEYYRLLKNSLSSETAEYWDKNFDLIKAGVINTGRFDNFFQIFRKKVLCFIHGKKTVAELLTKKSKEERHEFYEKKWNNIRWRILFKIFFSKYTVGKLGRDPRLFDYAGCTSLSGLMLKKTKYAFTELDVSENPYIEYILTGKYTKNLPFSMREENFYKIRDNLNKLELHNVSIEEYLETSDEIIDKFNLSDIFEYISSEKYKELLKKIYEFSSNNAILAYWNMIVPRSRPEELGDKIIPLTETAKSLHVKDKTFFYSDFVVERIVK</sequence>
<dbReference type="RefSeq" id="WP_012861400.1">
    <property type="nucleotide sequence ID" value="NC_013517.1"/>
</dbReference>
<dbReference type="Proteomes" id="UP000000845">
    <property type="component" value="Chromosome"/>
</dbReference>
<proteinExistence type="predicted"/>
<dbReference type="GO" id="GO:0016740">
    <property type="term" value="F:transferase activity"/>
    <property type="evidence" value="ECO:0007669"/>
    <property type="project" value="UniProtKB-KW"/>
</dbReference>
<keyword evidence="1" id="KW-0808">Transferase</keyword>
<reference evidence="2" key="1">
    <citation type="submission" date="2009-09" db="EMBL/GenBank/DDBJ databases">
        <title>The complete chromosome of Sebaldella termitidis ATCC 33386.</title>
        <authorList>
            <consortium name="US DOE Joint Genome Institute (JGI-PGF)"/>
            <person name="Lucas S."/>
            <person name="Copeland A."/>
            <person name="Lapidus A."/>
            <person name="Glavina del Rio T."/>
            <person name="Dalin E."/>
            <person name="Tice H."/>
            <person name="Bruce D."/>
            <person name="Goodwin L."/>
            <person name="Pitluck S."/>
            <person name="Kyrpides N."/>
            <person name="Mavromatis K."/>
            <person name="Ivanova N."/>
            <person name="Mikhailova N."/>
            <person name="Sims D."/>
            <person name="Meincke L."/>
            <person name="Brettin T."/>
            <person name="Detter J.C."/>
            <person name="Han C."/>
            <person name="Larimer F."/>
            <person name="Land M."/>
            <person name="Hauser L."/>
            <person name="Markowitz V."/>
            <person name="Cheng J.F."/>
            <person name="Hugenholtz P."/>
            <person name="Woyke T."/>
            <person name="Wu D."/>
            <person name="Eisen J.A."/>
        </authorList>
    </citation>
    <scope>NUCLEOTIDE SEQUENCE [LARGE SCALE GENOMIC DNA]</scope>
    <source>
        <strain evidence="2">ATCC 33386 / NCTC 11300</strain>
    </source>
</reference>
<dbReference type="STRING" id="526218.Sterm_1950"/>